<evidence type="ECO:0000313" key="1">
    <source>
        <dbReference type="EMBL" id="SVA24287.1"/>
    </source>
</evidence>
<sequence>MDAFRLGIPLIVLLPCVFAEKFKTVHRNWFSIIDPFVPLDKIFNCGTKWKGIPLLRAHLSSFLN</sequence>
<dbReference type="EMBL" id="UINC01005903">
    <property type="protein sequence ID" value="SVA24287.1"/>
    <property type="molecule type" value="Genomic_DNA"/>
</dbReference>
<protein>
    <submittedName>
        <fullName evidence="1">Uncharacterized protein</fullName>
    </submittedName>
</protein>
<proteinExistence type="predicted"/>
<organism evidence="1">
    <name type="scientific">marine metagenome</name>
    <dbReference type="NCBI Taxonomy" id="408172"/>
    <lineage>
        <taxon>unclassified sequences</taxon>
        <taxon>metagenomes</taxon>
        <taxon>ecological metagenomes</taxon>
    </lineage>
</organism>
<dbReference type="AlphaFoldDB" id="A0A381UAA0"/>
<gene>
    <name evidence="1" type="ORF">METZ01_LOCUS77141</name>
</gene>
<name>A0A381UAA0_9ZZZZ</name>
<accession>A0A381UAA0</accession>
<reference evidence="1" key="1">
    <citation type="submission" date="2018-05" db="EMBL/GenBank/DDBJ databases">
        <authorList>
            <person name="Lanie J.A."/>
            <person name="Ng W.-L."/>
            <person name="Kazmierczak K.M."/>
            <person name="Andrzejewski T.M."/>
            <person name="Davidsen T.M."/>
            <person name="Wayne K.J."/>
            <person name="Tettelin H."/>
            <person name="Glass J.I."/>
            <person name="Rusch D."/>
            <person name="Podicherti R."/>
            <person name="Tsui H.-C.T."/>
            <person name="Winkler M.E."/>
        </authorList>
    </citation>
    <scope>NUCLEOTIDE SEQUENCE</scope>
</reference>